<gene>
    <name evidence="2" type="ORF">TVAG_157280</name>
</gene>
<dbReference type="SUPFAM" id="SSF52833">
    <property type="entry name" value="Thioredoxin-like"/>
    <property type="match status" value="1"/>
</dbReference>
<proteinExistence type="predicted"/>
<dbReference type="CDD" id="cd02947">
    <property type="entry name" value="TRX_family"/>
    <property type="match status" value="1"/>
</dbReference>
<dbReference type="Proteomes" id="UP000001542">
    <property type="component" value="Unassembled WGS sequence"/>
</dbReference>
<dbReference type="InterPro" id="IPR036249">
    <property type="entry name" value="Thioredoxin-like_sf"/>
</dbReference>
<evidence type="ECO:0000313" key="2">
    <source>
        <dbReference type="EMBL" id="EAY10651.1"/>
    </source>
</evidence>
<organism evidence="2 3">
    <name type="scientific">Trichomonas vaginalis (strain ATCC PRA-98 / G3)</name>
    <dbReference type="NCBI Taxonomy" id="412133"/>
    <lineage>
        <taxon>Eukaryota</taxon>
        <taxon>Metamonada</taxon>
        <taxon>Parabasalia</taxon>
        <taxon>Trichomonadida</taxon>
        <taxon>Trichomonadidae</taxon>
        <taxon>Trichomonas</taxon>
    </lineage>
</organism>
<dbReference type="AlphaFoldDB" id="A2E9K0"/>
<dbReference type="KEGG" id="tva:4768587"/>
<evidence type="ECO:0000256" key="1">
    <source>
        <dbReference type="SAM" id="MobiDB-lite"/>
    </source>
</evidence>
<feature type="compositionally biased region" description="Basic and acidic residues" evidence="1">
    <location>
        <begin position="418"/>
        <end position="435"/>
    </location>
</feature>
<dbReference type="SMR" id="A2E9K0"/>
<accession>A2E9K0</accession>
<dbReference type="Gene3D" id="3.40.30.10">
    <property type="entry name" value="Glutaredoxin"/>
    <property type="match status" value="1"/>
</dbReference>
<keyword evidence="3" id="KW-1185">Reference proteome</keyword>
<dbReference type="EMBL" id="DS113334">
    <property type="protein sequence ID" value="EAY10651.1"/>
    <property type="molecule type" value="Genomic_DNA"/>
</dbReference>
<feature type="region of interest" description="Disordered" evidence="1">
    <location>
        <begin position="418"/>
        <end position="437"/>
    </location>
</feature>
<dbReference type="RefSeq" id="XP_001322874.1">
    <property type="nucleotide sequence ID" value="XM_001322839.1"/>
</dbReference>
<feature type="region of interest" description="Disordered" evidence="1">
    <location>
        <begin position="132"/>
        <end position="170"/>
    </location>
</feature>
<sequence>MSVQEFKTMLKEDTSNLIVVLFTRDEDKDDDFNKYFEELKKKNNYKFTVFYVLYVQDAAEIFKQYGITGVPTMIGFFKRNKVGRIEGGDKDKLAELIKNNEPQLYKGKARVITDDGKDDSEYLDKLRRLAEQQAAQRPPAPKPSPKKQAQPKYTPPASPVKKSNPKWDETIRNNMRGDLLALESLDTEEEIDKLLDYLEAIGKANISFDDVQVYCMDIRDGKFTIPDKIPEPQNTEQEQEFSIKKELTRKQKEFVEFYKAIDVDESTAYNIAKDLEDNTSEDRLIEKLGEFNDYCDIIQNKSIELYDGFILLCEYFDISTSFNEINEGNHKNIDSVKEYIKEYINNQKNKFFASQKVKQLLNSPRSSSISPFDYGNDKEEEERIRWEREFAIREAKKKREQRDEEIRHKLEIAEKIKQQRESNKRIEEQEKRQKQENSLTAQQLLNKAQQTTSSGSKCKVALFGDGQTFTYLMVTGDTVESLFAKLFNDFPEAKDKNIVLLQDKTCEVVEYKLTNTLSEIGVKGFTKFKIQVKEKDSPLTQSPNE</sequence>
<dbReference type="VEuPathDB" id="TrichDB:TVAG_157280"/>
<name>A2E9K0_TRIV3</name>
<dbReference type="InParanoid" id="A2E9K0"/>
<evidence type="ECO:0000313" key="3">
    <source>
        <dbReference type="Proteomes" id="UP000001542"/>
    </source>
</evidence>
<dbReference type="VEuPathDB" id="TrichDB:TVAGG3_0746560"/>
<reference evidence="2" key="2">
    <citation type="journal article" date="2007" name="Science">
        <title>Draft genome sequence of the sexually transmitted pathogen Trichomonas vaginalis.</title>
        <authorList>
            <person name="Carlton J.M."/>
            <person name="Hirt R.P."/>
            <person name="Silva J.C."/>
            <person name="Delcher A.L."/>
            <person name="Schatz M."/>
            <person name="Zhao Q."/>
            <person name="Wortman J.R."/>
            <person name="Bidwell S.L."/>
            <person name="Alsmark U.C.M."/>
            <person name="Besteiro S."/>
            <person name="Sicheritz-Ponten T."/>
            <person name="Noel C.J."/>
            <person name="Dacks J.B."/>
            <person name="Foster P.G."/>
            <person name="Simillion C."/>
            <person name="Van de Peer Y."/>
            <person name="Miranda-Saavedra D."/>
            <person name="Barton G.J."/>
            <person name="Westrop G.D."/>
            <person name="Mueller S."/>
            <person name="Dessi D."/>
            <person name="Fiori P.L."/>
            <person name="Ren Q."/>
            <person name="Paulsen I."/>
            <person name="Zhang H."/>
            <person name="Bastida-Corcuera F.D."/>
            <person name="Simoes-Barbosa A."/>
            <person name="Brown M.T."/>
            <person name="Hayes R.D."/>
            <person name="Mukherjee M."/>
            <person name="Okumura C.Y."/>
            <person name="Schneider R."/>
            <person name="Smith A.J."/>
            <person name="Vanacova S."/>
            <person name="Villalvazo M."/>
            <person name="Haas B.J."/>
            <person name="Pertea M."/>
            <person name="Feldblyum T.V."/>
            <person name="Utterback T.R."/>
            <person name="Shu C.L."/>
            <person name="Osoegawa K."/>
            <person name="de Jong P.J."/>
            <person name="Hrdy I."/>
            <person name="Horvathova L."/>
            <person name="Zubacova Z."/>
            <person name="Dolezal P."/>
            <person name="Malik S.B."/>
            <person name="Logsdon J.M. Jr."/>
            <person name="Henze K."/>
            <person name="Gupta A."/>
            <person name="Wang C.C."/>
            <person name="Dunne R.L."/>
            <person name="Upcroft J.A."/>
            <person name="Upcroft P."/>
            <person name="White O."/>
            <person name="Salzberg S.L."/>
            <person name="Tang P."/>
            <person name="Chiu C.-H."/>
            <person name="Lee Y.-S."/>
            <person name="Embley T.M."/>
            <person name="Coombs G.H."/>
            <person name="Mottram J.C."/>
            <person name="Tachezy J."/>
            <person name="Fraser-Liggett C.M."/>
            <person name="Johnson P.J."/>
        </authorList>
    </citation>
    <scope>NUCLEOTIDE SEQUENCE [LARGE SCALE GENOMIC DNA]</scope>
    <source>
        <strain evidence="2">G3</strain>
    </source>
</reference>
<reference evidence="2" key="1">
    <citation type="submission" date="2006-10" db="EMBL/GenBank/DDBJ databases">
        <authorList>
            <person name="Amadeo P."/>
            <person name="Zhao Q."/>
            <person name="Wortman J."/>
            <person name="Fraser-Liggett C."/>
            <person name="Carlton J."/>
        </authorList>
    </citation>
    <scope>NUCLEOTIDE SEQUENCE</scope>
    <source>
        <strain evidence="2">G3</strain>
    </source>
</reference>
<protein>
    <submittedName>
        <fullName evidence="2">Uncharacterized protein</fullName>
    </submittedName>
</protein>